<evidence type="ECO:0000256" key="1">
    <source>
        <dbReference type="ARBA" id="ARBA00022723"/>
    </source>
</evidence>
<feature type="domain" description="Alcohol dehydrogenase-like N-terminal" evidence="4">
    <location>
        <begin position="28"/>
        <end position="127"/>
    </location>
</feature>
<dbReference type="Proteomes" id="UP001224392">
    <property type="component" value="Unassembled WGS sequence"/>
</dbReference>
<dbReference type="PANTHER" id="PTHR42683">
    <property type="entry name" value="ALDEHYDE REDUCTASE"/>
    <property type="match status" value="1"/>
</dbReference>
<keyword evidence="3" id="KW-0560">Oxidoreductase</keyword>
<name>A0ABQ6LY32_9GAMM</name>
<dbReference type="Gene3D" id="3.90.180.10">
    <property type="entry name" value="Medium-chain alcohol dehydrogenases, catalytic domain"/>
    <property type="match status" value="1"/>
</dbReference>
<dbReference type="InterPro" id="IPR013154">
    <property type="entry name" value="ADH-like_N"/>
</dbReference>
<dbReference type="Pfam" id="PF08240">
    <property type="entry name" value="ADH_N"/>
    <property type="match status" value="1"/>
</dbReference>
<comment type="caution">
    <text evidence="5">The sequence shown here is derived from an EMBL/GenBank/DDBJ whole genome shotgun (WGS) entry which is preliminary data.</text>
</comment>
<keyword evidence="2" id="KW-0862">Zinc</keyword>
<evidence type="ECO:0000313" key="5">
    <source>
        <dbReference type="EMBL" id="GMG86963.1"/>
    </source>
</evidence>
<proteinExistence type="predicted"/>
<keyword evidence="6" id="KW-1185">Reference proteome</keyword>
<dbReference type="EMBL" id="BSYJ01000002">
    <property type="protein sequence ID" value="GMG86963.1"/>
    <property type="molecule type" value="Genomic_DNA"/>
</dbReference>
<reference evidence="5 6" key="1">
    <citation type="submission" date="2023-04" db="EMBL/GenBank/DDBJ databases">
        <title>Marinobulbifer ophiurae gen. nov., sp. Nov., isolate from tissue of brittle star Ophioplocus japonicus.</title>
        <authorList>
            <person name="Kawano K."/>
            <person name="Sawayama S."/>
            <person name="Nakagawa S."/>
        </authorList>
    </citation>
    <scope>NUCLEOTIDE SEQUENCE [LARGE SCALE GENOMIC DNA]</scope>
    <source>
        <strain evidence="5 6">NKW57</strain>
    </source>
</reference>
<accession>A0ABQ6LY32</accession>
<sequence length="164" mass="17514">MRTVKAYAATEANGQFAPFEFELVEIASDEVDIAVESCGICHSDLSMLDDEWGMAEYPLVPGHEVIGTVAAVGEQVTHLAVGDRVGLGWHAGYCMTCDQCMGGDHNLCGSAQPTIAARHGGFADFVRQRRTASPGPEIRKRLGLPCHGLHFRIQAGGSTCDGRP</sequence>
<protein>
    <recommendedName>
        <fullName evidence="4">Alcohol dehydrogenase-like N-terminal domain-containing protein</fullName>
    </recommendedName>
</protein>
<keyword evidence="1" id="KW-0479">Metal-binding</keyword>
<dbReference type="InterPro" id="IPR047109">
    <property type="entry name" value="CAD-like"/>
</dbReference>
<evidence type="ECO:0000256" key="2">
    <source>
        <dbReference type="ARBA" id="ARBA00022833"/>
    </source>
</evidence>
<gene>
    <name evidence="5" type="ORF">MNKW57_12840</name>
</gene>
<evidence type="ECO:0000313" key="6">
    <source>
        <dbReference type="Proteomes" id="UP001224392"/>
    </source>
</evidence>
<organism evidence="5 6">
    <name type="scientific">Biformimicrobium ophioploci</name>
    <dbReference type="NCBI Taxonomy" id="3036711"/>
    <lineage>
        <taxon>Bacteria</taxon>
        <taxon>Pseudomonadati</taxon>
        <taxon>Pseudomonadota</taxon>
        <taxon>Gammaproteobacteria</taxon>
        <taxon>Cellvibrionales</taxon>
        <taxon>Microbulbiferaceae</taxon>
        <taxon>Biformimicrobium</taxon>
    </lineage>
</organism>
<evidence type="ECO:0000256" key="3">
    <source>
        <dbReference type="ARBA" id="ARBA00023002"/>
    </source>
</evidence>
<dbReference type="PROSITE" id="PS00059">
    <property type="entry name" value="ADH_ZINC"/>
    <property type="match status" value="1"/>
</dbReference>
<evidence type="ECO:0000259" key="4">
    <source>
        <dbReference type="Pfam" id="PF08240"/>
    </source>
</evidence>
<dbReference type="SUPFAM" id="SSF50129">
    <property type="entry name" value="GroES-like"/>
    <property type="match status" value="1"/>
</dbReference>
<dbReference type="InterPro" id="IPR002328">
    <property type="entry name" value="ADH_Zn_CS"/>
</dbReference>
<dbReference type="RefSeq" id="WP_285763585.1">
    <property type="nucleotide sequence ID" value="NZ_BSYJ01000002.1"/>
</dbReference>
<dbReference type="InterPro" id="IPR011032">
    <property type="entry name" value="GroES-like_sf"/>
</dbReference>